<dbReference type="EMBL" id="KV425993">
    <property type="protein sequence ID" value="KZV93234.1"/>
    <property type="molecule type" value="Genomic_DNA"/>
</dbReference>
<reference evidence="1 2" key="1">
    <citation type="journal article" date="2016" name="Mol. Biol. Evol.">
        <title>Comparative Genomics of Early-Diverging Mushroom-Forming Fungi Provides Insights into the Origins of Lignocellulose Decay Capabilities.</title>
        <authorList>
            <person name="Nagy L.G."/>
            <person name="Riley R."/>
            <person name="Tritt A."/>
            <person name="Adam C."/>
            <person name="Daum C."/>
            <person name="Floudas D."/>
            <person name="Sun H."/>
            <person name="Yadav J.S."/>
            <person name="Pangilinan J."/>
            <person name="Larsson K.H."/>
            <person name="Matsuura K."/>
            <person name="Barry K."/>
            <person name="Labutti K."/>
            <person name="Kuo R."/>
            <person name="Ohm R.A."/>
            <person name="Bhattacharya S.S."/>
            <person name="Shirouzu T."/>
            <person name="Yoshinaga Y."/>
            <person name="Martin F.M."/>
            <person name="Grigoriev I.V."/>
            <person name="Hibbett D.S."/>
        </authorList>
    </citation>
    <scope>NUCLEOTIDE SEQUENCE [LARGE SCALE GENOMIC DNA]</scope>
    <source>
        <strain evidence="1 2">HHB12029</strain>
    </source>
</reference>
<dbReference type="InParanoid" id="A0A165ICZ4"/>
<protein>
    <submittedName>
        <fullName evidence="1">Uncharacterized protein</fullName>
    </submittedName>
</protein>
<dbReference type="Proteomes" id="UP000077266">
    <property type="component" value="Unassembled WGS sequence"/>
</dbReference>
<dbReference type="AlphaFoldDB" id="A0A165ICZ4"/>
<proteinExistence type="predicted"/>
<organism evidence="1 2">
    <name type="scientific">Exidia glandulosa HHB12029</name>
    <dbReference type="NCBI Taxonomy" id="1314781"/>
    <lineage>
        <taxon>Eukaryota</taxon>
        <taxon>Fungi</taxon>
        <taxon>Dikarya</taxon>
        <taxon>Basidiomycota</taxon>
        <taxon>Agaricomycotina</taxon>
        <taxon>Agaricomycetes</taxon>
        <taxon>Auriculariales</taxon>
        <taxon>Exidiaceae</taxon>
        <taxon>Exidia</taxon>
    </lineage>
</organism>
<sequence length="51" mass="5843">MNRPGAAANRHSVLPSSGTALTLMEVHYRSNMIERRRSRSRAFPCMFVLHE</sequence>
<name>A0A165ICZ4_EXIGL</name>
<evidence type="ECO:0000313" key="2">
    <source>
        <dbReference type="Proteomes" id="UP000077266"/>
    </source>
</evidence>
<keyword evidence="2" id="KW-1185">Reference proteome</keyword>
<gene>
    <name evidence="1" type="ORF">EXIGLDRAFT_52699</name>
</gene>
<accession>A0A165ICZ4</accession>
<evidence type="ECO:0000313" key="1">
    <source>
        <dbReference type="EMBL" id="KZV93234.1"/>
    </source>
</evidence>